<dbReference type="Proteomes" id="UP001497527">
    <property type="component" value="Unassembled WGS sequence"/>
</dbReference>
<dbReference type="EMBL" id="CAXJIO010000013">
    <property type="protein sequence ID" value="CAL2103661.1"/>
    <property type="molecule type" value="Genomic_DNA"/>
</dbReference>
<evidence type="ECO:0000313" key="2">
    <source>
        <dbReference type="Proteomes" id="UP001497527"/>
    </source>
</evidence>
<keyword evidence="2" id="KW-1185">Reference proteome</keyword>
<gene>
    <name evidence="1" type="ORF">T190423A01A_40254</name>
</gene>
<sequence length="48" mass="6016">MLNWNFLFQKAIKTTYLTYKIRTKKGWFYTTLLYFNQKKVVLYLHDSF</sequence>
<proteinExistence type="predicted"/>
<evidence type="ECO:0000313" key="1">
    <source>
        <dbReference type="EMBL" id="CAL2103661.1"/>
    </source>
</evidence>
<protein>
    <submittedName>
        <fullName evidence="1">Uncharacterized protein</fullName>
    </submittedName>
</protein>
<organism evidence="1 2">
    <name type="scientific">Tenacibaculum polynesiense</name>
    <dbReference type="NCBI Taxonomy" id="3137857"/>
    <lineage>
        <taxon>Bacteria</taxon>
        <taxon>Pseudomonadati</taxon>
        <taxon>Bacteroidota</taxon>
        <taxon>Flavobacteriia</taxon>
        <taxon>Flavobacteriales</taxon>
        <taxon>Flavobacteriaceae</taxon>
        <taxon>Tenacibaculum</taxon>
    </lineage>
</organism>
<accession>A0ABP1F1R3</accession>
<comment type="caution">
    <text evidence="1">The sequence shown here is derived from an EMBL/GenBank/DDBJ whole genome shotgun (WGS) entry which is preliminary data.</text>
</comment>
<reference evidence="1 2" key="1">
    <citation type="submission" date="2024-05" db="EMBL/GenBank/DDBJ databases">
        <authorList>
            <person name="Duchaud E."/>
        </authorList>
    </citation>
    <scope>NUCLEOTIDE SEQUENCE [LARGE SCALE GENOMIC DNA]</scope>
    <source>
        <strain evidence="1">Ena-SAMPLE-TAB-13-05-2024-13:56:06:370-140308</strain>
    </source>
</reference>
<name>A0ABP1F1R3_9FLAO</name>